<sequence>MFQEIHDSLLVAYSVDSEHQALMFSLLPHHGCAREPFALVFTGVAAHSFPEPLLPAILLDIQAVPAADLLREHWPLLERGSRSNGWPGPWAGSLLEAVSFAAAQELRGFEVSSSYGLNGWLLAKDVRMAPAP</sequence>
<evidence type="ECO:0000313" key="2">
    <source>
        <dbReference type="Proteomes" id="UP000639274"/>
    </source>
</evidence>
<protein>
    <submittedName>
        <fullName evidence="1">Uncharacterized protein</fullName>
    </submittedName>
</protein>
<proteinExistence type="predicted"/>
<dbReference type="RefSeq" id="WP_200612166.1">
    <property type="nucleotide sequence ID" value="NZ_CP071518.1"/>
</dbReference>
<dbReference type="Proteomes" id="UP000639274">
    <property type="component" value="Chromosome"/>
</dbReference>
<keyword evidence="2" id="KW-1185">Reference proteome</keyword>
<reference evidence="1 2" key="1">
    <citation type="submission" date="2021-03" db="EMBL/GenBank/DDBJ databases">
        <title>Lysobacter sp. nov. isolated from soil of gangwondo yeongwol, south Korea.</title>
        <authorList>
            <person name="Kim K.R."/>
            <person name="Kim K.H."/>
            <person name="Jeon C.O."/>
        </authorList>
    </citation>
    <scope>NUCLEOTIDE SEQUENCE [LARGE SCALE GENOMIC DNA]</scope>
    <source>
        <strain evidence="1 2">R19</strain>
    </source>
</reference>
<name>A0A975AR68_9GAMM</name>
<organism evidence="1 2">
    <name type="scientific">Agrilutibacter solisilvae</name>
    <dbReference type="NCBI Taxonomy" id="2763317"/>
    <lineage>
        <taxon>Bacteria</taxon>
        <taxon>Pseudomonadati</taxon>
        <taxon>Pseudomonadota</taxon>
        <taxon>Gammaproteobacteria</taxon>
        <taxon>Lysobacterales</taxon>
        <taxon>Lysobacteraceae</taxon>
        <taxon>Agrilutibacter</taxon>
    </lineage>
</organism>
<gene>
    <name evidence="1" type="ORF">I8J32_011355</name>
</gene>
<dbReference type="KEGG" id="lsf:I8J32_011355"/>
<evidence type="ECO:0000313" key="1">
    <source>
        <dbReference type="EMBL" id="QSX77362.1"/>
    </source>
</evidence>
<accession>A0A975AR68</accession>
<dbReference type="EMBL" id="CP071518">
    <property type="protein sequence ID" value="QSX77362.1"/>
    <property type="molecule type" value="Genomic_DNA"/>
</dbReference>
<dbReference type="AlphaFoldDB" id="A0A975AR68"/>